<dbReference type="GO" id="GO:0016836">
    <property type="term" value="F:hydro-lyase activity"/>
    <property type="evidence" value="ECO:0007669"/>
    <property type="project" value="UniProtKB-UniRule"/>
</dbReference>
<dbReference type="HAMAP" id="MF_00995">
    <property type="entry name" value="MqnA"/>
    <property type="match status" value="1"/>
</dbReference>
<proteinExistence type="inferred from homology"/>
<evidence type="ECO:0000256" key="3">
    <source>
        <dbReference type="ARBA" id="ARBA00023239"/>
    </source>
</evidence>
<comment type="function">
    <text evidence="4">Catalyzes the dehydration of chorismate into 3-[(1-carboxyvinyl)oxy]benzoate, a step in the biosynthesis of menaquinone (MK, vitamin K2).</text>
</comment>
<dbReference type="CDD" id="cd13634">
    <property type="entry name" value="PBP2_Sco4506"/>
    <property type="match status" value="1"/>
</dbReference>
<dbReference type="EMBL" id="LGGS01000001">
    <property type="protein sequence ID" value="KUK84154.1"/>
    <property type="molecule type" value="Genomic_DNA"/>
</dbReference>
<dbReference type="EC" id="4.2.1.151" evidence="4"/>
<dbReference type="InterPro" id="IPR030868">
    <property type="entry name" value="MqnA"/>
</dbReference>
<dbReference type="Proteomes" id="UP000054705">
    <property type="component" value="Unassembled WGS sequence"/>
</dbReference>
<dbReference type="PANTHER" id="PTHR37690">
    <property type="entry name" value="CHORISMATE DEHYDRATASE"/>
    <property type="match status" value="1"/>
</dbReference>
<evidence type="ECO:0000256" key="1">
    <source>
        <dbReference type="ARBA" id="ARBA00004863"/>
    </source>
</evidence>
<comment type="catalytic activity">
    <reaction evidence="4">
        <text>chorismate = 3-[(1-carboxyvinyl)-oxy]benzoate + H2O</text>
        <dbReference type="Rhea" id="RHEA:40051"/>
        <dbReference type="ChEBI" id="CHEBI:15377"/>
        <dbReference type="ChEBI" id="CHEBI:29748"/>
        <dbReference type="ChEBI" id="CHEBI:76981"/>
        <dbReference type="EC" id="4.2.1.151"/>
    </reaction>
</comment>
<gene>
    <name evidence="4" type="primary">mqnA</name>
    <name evidence="5" type="ORF">XD97_0012</name>
</gene>
<protein>
    <recommendedName>
        <fullName evidence="4">Chorismate dehydratase</fullName>
        <ecNumber evidence="4">4.2.1.151</ecNumber>
    </recommendedName>
    <alternativeName>
        <fullName evidence="4">Menaquinone biosynthetic enzyme MqnA</fullName>
    </alternativeName>
</protein>
<dbReference type="InterPro" id="IPR003773">
    <property type="entry name" value="Menaquinone_biosynth"/>
</dbReference>
<dbReference type="SUPFAM" id="SSF53850">
    <property type="entry name" value="Periplasmic binding protein-like II"/>
    <property type="match status" value="1"/>
</dbReference>
<organism evidence="5 6">
    <name type="scientific">Pelotomaculum thermopropionicum</name>
    <dbReference type="NCBI Taxonomy" id="110500"/>
    <lineage>
        <taxon>Bacteria</taxon>
        <taxon>Bacillati</taxon>
        <taxon>Bacillota</taxon>
        <taxon>Clostridia</taxon>
        <taxon>Eubacteriales</taxon>
        <taxon>Desulfotomaculaceae</taxon>
        <taxon>Pelotomaculum</taxon>
    </lineage>
</organism>
<evidence type="ECO:0000256" key="2">
    <source>
        <dbReference type="ARBA" id="ARBA00022428"/>
    </source>
</evidence>
<evidence type="ECO:0000313" key="6">
    <source>
        <dbReference type="Proteomes" id="UP000054705"/>
    </source>
</evidence>
<evidence type="ECO:0000313" key="5">
    <source>
        <dbReference type="EMBL" id="KUK84154.1"/>
    </source>
</evidence>
<dbReference type="UniPathway" id="UPA00079"/>
<keyword evidence="2 4" id="KW-0474">Menaquinone biosynthesis</keyword>
<dbReference type="GO" id="GO:0009234">
    <property type="term" value="P:menaquinone biosynthetic process"/>
    <property type="evidence" value="ECO:0007669"/>
    <property type="project" value="UniProtKB-UniRule"/>
</dbReference>
<sequence>MSLIRLGQVDFINYLPVYHALEEGVLPLEVKLVKGTPTRLNRMFLNGDLEAAPISTIEYARNFNRCFILPDLSISADGRVSSVLLFSKIPVTELEGKKVCLTESSSTSVALLKVLFDHYYHVDVHYETTDPDLGHMMERADGALLTGDDAMRARQRIIDSGLPYQITDLGEAWKKFFGERMVYTVWAVMKTQVENNPKKIALINETLLKSREIGLNEIHDIASKACKKTGLPINVIEDYFSIIKHDFDEKYRKALLTFYDYAYKSGLIEERVKLHVWNKTSD</sequence>
<dbReference type="Pfam" id="PF02621">
    <property type="entry name" value="VitK2_biosynth"/>
    <property type="match status" value="1"/>
</dbReference>
<accession>A0A101HWJ4</accession>
<dbReference type="PATRIC" id="fig|110500.4.peg.244"/>
<comment type="pathway">
    <text evidence="1 4">Quinol/quinone metabolism; menaquinone biosynthesis.</text>
</comment>
<comment type="caution">
    <text evidence="5">The sequence shown here is derived from an EMBL/GenBank/DDBJ whole genome shotgun (WGS) entry which is preliminary data.</text>
</comment>
<dbReference type="AlphaFoldDB" id="A0A101HWJ4"/>
<reference evidence="6" key="1">
    <citation type="journal article" date="2015" name="MBio">
        <title>Genome-Resolved Metagenomic Analysis Reveals Roles for Candidate Phyla and Other Microbial Community Members in Biogeochemical Transformations in Oil Reservoirs.</title>
        <authorList>
            <person name="Hu P."/>
            <person name="Tom L."/>
            <person name="Singh A."/>
            <person name="Thomas B.C."/>
            <person name="Baker B.J."/>
            <person name="Piceno Y.M."/>
            <person name="Andersen G.L."/>
            <person name="Banfield J.F."/>
        </authorList>
    </citation>
    <scope>NUCLEOTIDE SEQUENCE [LARGE SCALE GENOMIC DNA]</scope>
</reference>
<comment type="similarity">
    <text evidence="4">Belongs to the MqnA/MqnD family. MqnA subfamily.</text>
</comment>
<name>A0A101HWJ4_9FIRM</name>
<evidence type="ECO:0000256" key="4">
    <source>
        <dbReference type="HAMAP-Rule" id="MF_00995"/>
    </source>
</evidence>
<dbReference type="Gene3D" id="3.40.190.10">
    <property type="entry name" value="Periplasmic binding protein-like II"/>
    <property type="match status" value="2"/>
</dbReference>
<keyword evidence="3 4" id="KW-0456">Lyase</keyword>
<dbReference type="PANTHER" id="PTHR37690:SF1">
    <property type="entry name" value="CHORISMATE DEHYDRATASE"/>
    <property type="match status" value="1"/>
</dbReference>